<sequence length="93" mass="11220">MRTTPITSKSVDGRARWSSMREIIIANRLKETELNREKIRCLGVFRRTRLIRRFDPDRRAHFDNRLSIHISSSLKNKKEHSYGSRWENPRRAR</sequence>
<evidence type="ECO:0000313" key="3">
    <source>
        <dbReference type="Proteomes" id="UP000053825"/>
    </source>
</evidence>
<evidence type="ECO:0000256" key="1">
    <source>
        <dbReference type="SAM" id="MobiDB-lite"/>
    </source>
</evidence>
<feature type="region of interest" description="Disordered" evidence="1">
    <location>
        <begin position="73"/>
        <end position="93"/>
    </location>
</feature>
<keyword evidence="3" id="KW-1185">Reference proteome</keyword>
<organism evidence="2 3">
    <name type="scientific">Habropoda laboriosa</name>
    <dbReference type="NCBI Taxonomy" id="597456"/>
    <lineage>
        <taxon>Eukaryota</taxon>
        <taxon>Metazoa</taxon>
        <taxon>Ecdysozoa</taxon>
        <taxon>Arthropoda</taxon>
        <taxon>Hexapoda</taxon>
        <taxon>Insecta</taxon>
        <taxon>Pterygota</taxon>
        <taxon>Neoptera</taxon>
        <taxon>Endopterygota</taxon>
        <taxon>Hymenoptera</taxon>
        <taxon>Apocrita</taxon>
        <taxon>Aculeata</taxon>
        <taxon>Apoidea</taxon>
        <taxon>Anthophila</taxon>
        <taxon>Apidae</taxon>
        <taxon>Habropoda</taxon>
    </lineage>
</organism>
<dbReference type="AlphaFoldDB" id="A0A0L7QLX5"/>
<name>A0A0L7QLX5_9HYME</name>
<protein>
    <submittedName>
        <fullName evidence="2">Uncharacterized protein</fullName>
    </submittedName>
</protein>
<gene>
    <name evidence="2" type="ORF">WH47_11352</name>
</gene>
<proteinExistence type="predicted"/>
<dbReference type="EMBL" id="KQ414905">
    <property type="protein sequence ID" value="KOC59610.1"/>
    <property type="molecule type" value="Genomic_DNA"/>
</dbReference>
<reference evidence="2 3" key="1">
    <citation type="submission" date="2015-07" db="EMBL/GenBank/DDBJ databases">
        <title>The genome of Habropoda laboriosa.</title>
        <authorList>
            <person name="Pan H."/>
            <person name="Kapheim K."/>
        </authorList>
    </citation>
    <scope>NUCLEOTIDE SEQUENCE [LARGE SCALE GENOMIC DNA]</scope>
    <source>
        <strain evidence="2">0110345459</strain>
    </source>
</reference>
<dbReference type="Proteomes" id="UP000053825">
    <property type="component" value="Unassembled WGS sequence"/>
</dbReference>
<evidence type="ECO:0000313" key="2">
    <source>
        <dbReference type="EMBL" id="KOC59610.1"/>
    </source>
</evidence>
<feature type="compositionally biased region" description="Basic and acidic residues" evidence="1">
    <location>
        <begin position="79"/>
        <end position="93"/>
    </location>
</feature>
<accession>A0A0L7QLX5</accession>